<dbReference type="AlphaFoldDB" id="A0A7V2B239"/>
<dbReference type="Pfam" id="PF01145">
    <property type="entry name" value="Band_7"/>
    <property type="match status" value="1"/>
</dbReference>
<dbReference type="Gene3D" id="6.10.250.2090">
    <property type="match status" value="1"/>
</dbReference>
<organism evidence="5">
    <name type="scientific">Rhodothermus marinus</name>
    <name type="common">Rhodothermus obamensis</name>
    <dbReference type="NCBI Taxonomy" id="29549"/>
    <lineage>
        <taxon>Bacteria</taxon>
        <taxon>Pseudomonadati</taxon>
        <taxon>Rhodothermota</taxon>
        <taxon>Rhodothermia</taxon>
        <taxon>Rhodothermales</taxon>
        <taxon>Rhodothermaceae</taxon>
        <taxon>Rhodothermus</taxon>
    </lineage>
</organism>
<dbReference type="InterPro" id="IPR001972">
    <property type="entry name" value="Stomatin_HflK_fam"/>
</dbReference>
<evidence type="ECO:0000313" key="5">
    <source>
        <dbReference type="EMBL" id="HER96897.1"/>
    </source>
</evidence>
<dbReference type="SUPFAM" id="SSF117892">
    <property type="entry name" value="Band 7/SPFH domain"/>
    <property type="match status" value="1"/>
</dbReference>
<dbReference type="GO" id="GO:0005886">
    <property type="term" value="C:plasma membrane"/>
    <property type="evidence" value="ECO:0007669"/>
    <property type="project" value="InterPro"/>
</dbReference>
<dbReference type="CDD" id="cd08826">
    <property type="entry name" value="SPFH_eoslipins_u1"/>
    <property type="match status" value="1"/>
</dbReference>
<accession>A0A7V2B239</accession>
<dbReference type="InterPro" id="IPR036013">
    <property type="entry name" value="Band_7/SPFH_dom_sf"/>
</dbReference>
<dbReference type="FunFam" id="3.30.479.30:FF:000004">
    <property type="entry name" value="Putative membrane protease family, stomatin"/>
    <property type="match status" value="1"/>
</dbReference>
<dbReference type="InterPro" id="IPR001107">
    <property type="entry name" value="Band_7"/>
</dbReference>
<protein>
    <submittedName>
        <fullName evidence="5">Slipin family protein</fullName>
    </submittedName>
</protein>
<comment type="caution">
    <text evidence="5">The sequence shown here is derived from an EMBL/GenBank/DDBJ whole genome shotgun (WGS) entry which is preliminary data.</text>
</comment>
<comment type="similarity">
    <text evidence="2">Belongs to the band 7/mec-2 family.</text>
</comment>
<evidence type="ECO:0000256" key="1">
    <source>
        <dbReference type="ARBA" id="ARBA00004167"/>
    </source>
</evidence>
<dbReference type="PANTHER" id="PTHR10264">
    <property type="entry name" value="BAND 7 PROTEIN-RELATED"/>
    <property type="match status" value="1"/>
</dbReference>
<comment type="subcellular location">
    <subcellularLocation>
        <location evidence="1">Membrane</location>
        <topology evidence="1">Single-pass membrane protein</topology>
    </subcellularLocation>
</comment>
<dbReference type="SMART" id="SM00244">
    <property type="entry name" value="PHB"/>
    <property type="match status" value="1"/>
</dbReference>
<sequence length="257" mass="29377">MISSLGIVIGIIGLYLISCIRILYEYQRGVVFRLGRALPTPKGPGILFIFWPIDRMVRVSLRTFVHDVAEQDVITRDNVSVRVNAVVYFRVVDPMKAVLEVEDYRYATTQLSQTTLRSIVGQVELDELLAERDKINRRLQEVLDKQSDPWGIKVSLVEVKHVDLPEHMKRAMAKQAESERERRAKIIHAEGEYQAAQQLAMAAATLEPHPMAMQMRFLQTLLEVGSENNTTIVFPLPLDLITPFLQPVRSRRTQKKS</sequence>
<feature type="domain" description="Band 7" evidence="4">
    <location>
        <begin position="18"/>
        <end position="176"/>
    </location>
</feature>
<gene>
    <name evidence="5" type="ORF">ENO59_10375</name>
</gene>
<evidence type="ECO:0000259" key="4">
    <source>
        <dbReference type="SMART" id="SM00244"/>
    </source>
</evidence>
<evidence type="ECO:0000256" key="2">
    <source>
        <dbReference type="ARBA" id="ARBA00008164"/>
    </source>
</evidence>
<keyword evidence="3" id="KW-1133">Transmembrane helix</keyword>
<reference evidence="5" key="1">
    <citation type="journal article" date="2020" name="mSystems">
        <title>Genome- and Community-Level Interaction Insights into Carbon Utilization and Element Cycling Functions of Hydrothermarchaeota in Hydrothermal Sediment.</title>
        <authorList>
            <person name="Zhou Z."/>
            <person name="Liu Y."/>
            <person name="Xu W."/>
            <person name="Pan J."/>
            <person name="Luo Z.H."/>
            <person name="Li M."/>
        </authorList>
    </citation>
    <scope>NUCLEOTIDE SEQUENCE [LARGE SCALE GENOMIC DNA]</scope>
    <source>
        <strain evidence="5">SpSt-143</strain>
    </source>
</reference>
<keyword evidence="3" id="KW-0812">Transmembrane</keyword>
<dbReference type="Gene3D" id="3.30.479.30">
    <property type="entry name" value="Band 7 domain"/>
    <property type="match status" value="1"/>
</dbReference>
<keyword evidence="3" id="KW-0472">Membrane</keyword>
<proteinExistence type="inferred from homology"/>
<name>A0A7V2B239_RHOMR</name>
<dbReference type="InterPro" id="IPR043202">
    <property type="entry name" value="Band-7_stomatin-like"/>
</dbReference>
<feature type="transmembrane region" description="Helical" evidence="3">
    <location>
        <begin position="6"/>
        <end position="24"/>
    </location>
</feature>
<dbReference type="EMBL" id="DSGB01000006">
    <property type="protein sequence ID" value="HER96897.1"/>
    <property type="molecule type" value="Genomic_DNA"/>
</dbReference>
<dbReference type="PRINTS" id="PR00721">
    <property type="entry name" value="STOMATIN"/>
</dbReference>
<evidence type="ECO:0000256" key="3">
    <source>
        <dbReference type="SAM" id="Phobius"/>
    </source>
</evidence>
<dbReference type="PANTHER" id="PTHR10264:SF19">
    <property type="entry name" value="AT06885P-RELATED"/>
    <property type="match status" value="1"/>
</dbReference>
<dbReference type="GO" id="GO:0098552">
    <property type="term" value="C:side of membrane"/>
    <property type="evidence" value="ECO:0007669"/>
    <property type="project" value="UniProtKB-ARBA"/>
</dbReference>